<keyword evidence="1" id="KW-0479">Metal-binding</keyword>
<dbReference type="AlphaFoldDB" id="A0A5J4YZT9"/>
<dbReference type="Proteomes" id="UP000324585">
    <property type="component" value="Unassembled WGS sequence"/>
</dbReference>
<evidence type="ECO:0000313" key="6">
    <source>
        <dbReference type="EMBL" id="KAA8496876.1"/>
    </source>
</evidence>
<dbReference type="EMBL" id="VRMN01000002">
    <property type="protein sequence ID" value="KAA8496876.1"/>
    <property type="molecule type" value="Genomic_DNA"/>
</dbReference>
<feature type="region of interest" description="Disordered" evidence="4">
    <location>
        <begin position="282"/>
        <end position="305"/>
    </location>
</feature>
<dbReference type="InterPro" id="IPR019787">
    <property type="entry name" value="Znf_PHD-finger"/>
</dbReference>
<name>A0A5J4YZT9_PORPP</name>
<keyword evidence="3" id="KW-0862">Zinc</keyword>
<dbReference type="OrthoDB" id="251770at2759"/>
<comment type="caution">
    <text evidence="6">The sequence shown here is derived from an EMBL/GenBank/DDBJ whole genome shotgun (WGS) entry which is preliminary data.</text>
</comment>
<gene>
    <name evidence="6" type="ORF">FVE85_0605</name>
</gene>
<dbReference type="InterPro" id="IPR013083">
    <property type="entry name" value="Znf_RING/FYVE/PHD"/>
</dbReference>
<keyword evidence="2" id="KW-0863">Zinc-finger</keyword>
<evidence type="ECO:0000256" key="2">
    <source>
        <dbReference type="ARBA" id="ARBA00022771"/>
    </source>
</evidence>
<sequence>MIDEGGTVRRDHAGAAHGAAGPVTPKILVHGSHHHTNAGAPAVLAGKEKPHAAGTAAIPECVKCMLREFPQLMLGCFACSRAIHFYCMNPPRVQFPDAPWMCRLCLDEEVRRVPRKSKKQRLNAWLKTASSASSEICRSEVQAQDRHPCHISPDRHATQIHNLLTELDLESVLSSPELSQEFLEQVVMQLARQKGGLLRELKTASAARPQSVPTETQHVVNAALERNPQGVGGEGANALTVFNGPENADFVHLSNLPKLQTEAHAHHSSDFRSQLQPKLLDSAAAAPELRRENDEWVLGAQTRRP</sequence>
<accession>A0A5J4YZT9</accession>
<dbReference type="SUPFAM" id="SSF57903">
    <property type="entry name" value="FYVE/PHD zinc finger"/>
    <property type="match status" value="1"/>
</dbReference>
<proteinExistence type="predicted"/>
<evidence type="ECO:0000256" key="4">
    <source>
        <dbReference type="SAM" id="MobiDB-lite"/>
    </source>
</evidence>
<evidence type="ECO:0000256" key="3">
    <source>
        <dbReference type="ARBA" id="ARBA00022833"/>
    </source>
</evidence>
<dbReference type="InterPro" id="IPR011011">
    <property type="entry name" value="Znf_FYVE_PHD"/>
</dbReference>
<feature type="domain" description="PHD-type" evidence="5">
    <location>
        <begin position="61"/>
        <end position="105"/>
    </location>
</feature>
<evidence type="ECO:0000259" key="5">
    <source>
        <dbReference type="Pfam" id="PF00628"/>
    </source>
</evidence>
<evidence type="ECO:0000256" key="1">
    <source>
        <dbReference type="ARBA" id="ARBA00022723"/>
    </source>
</evidence>
<dbReference type="GO" id="GO:0008270">
    <property type="term" value="F:zinc ion binding"/>
    <property type="evidence" value="ECO:0007669"/>
    <property type="project" value="UniProtKB-KW"/>
</dbReference>
<organism evidence="6 7">
    <name type="scientific">Porphyridium purpureum</name>
    <name type="common">Red alga</name>
    <name type="synonym">Porphyridium cruentum</name>
    <dbReference type="NCBI Taxonomy" id="35688"/>
    <lineage>
        <taxon>Eukaryota</taxon>
        <taxon>Rhodophyta</taxon>
        <taxon>Bangiophyceae</taxon>
        <taxon>Porphyridiales</taxon>
        <taxon>Porphyridiaceae</taxon>
        <taxon>Porphyridium</taxon>
    </lineage>
</organism>
<dbReference type="Pfam" id="PF00628">
    <property type="entry name" value="PHD"/>
    <property type="match status" value="1"/>
</dbReference>
<reference evidence="7" key="1">
    <citation type="journal article" date="2019" name="Nat. Commun.">
        <title>Expansion of phycobilisome linker gene families in mesophilic red algae.</title>
        <authorList>
            <person name="Lee J."/>
            <person name="Kim D."/>
            <person name="Bhattacharya D."/>
            <person name="Yoon H.S."/>
        </authorList>
    </citation>
    <scope>NUCLEOTIDE SEQUENCE [LARGE SCALE GENOMIC DNA]</scope>
    <source>
        <strain evidence="7">CCMP 1328</strain>
    </source>
</reference>
<protein>
    <recommendedName>
        <fullName evidence="5">PHD-type domain-containing protein</fullName>
    </recommendedName>
</protein>
<keyword evidence="7" id="KW-1185">Reference proteome</keyword>
<evidence type="ECO:0000313" key="7">
    <source>
        <dbReference type="Proteomes" id="UP000324585"/>
    </source>
</evidence>
<dbReference type="Gene3D" id="3.30.40.10">
    <property type="entry name" value="Zinc/RING finger domain, C3HC4 (zinc finger)"/>
    <property type="match status" value="1"/>
</dbReference>